<protein>
    <submittedName>
        <fullName evidence="5">HalX domain-containing protein</fullName>
    </submittedName>
</protein>
<evidence type="ECO:0000313" key="5">
    <source>
        <dbReference type="EMBL" id="SDY27652.1"/>
    </source>
</evidence>
<gene>
    <name evidence="5" type="ORF">SAMN04487946_11025</name>
</gene>
<name>A0A1H3IJ05_9EURY</name>
<evidence type="ECO:0000256" key="2">
    <source>
        <dbReference type="PROSITE-ProRule" id="PRU00169"/>
    </source>
</evidence>
<dbReference type="InterPro" id="IPR011006">
    <property type="entry name" value="CheY-like_superfamily"/>
</dbReference>
<feature type="modified residue" description="4-aspartylphosphate" evidence="2">
    <location>
        <position position="55"/>
    </location>
</feature>
<dbReference type="Pfam" id="PF00072">
    <property type="entry name" value="Response_reg"/>
    <property type="match status" value="1"/>
</dbReference>
<dbReference type="PANTHER" id="PTHR44591:SF19">
    <property type="entry name" value="TWO-COMPONENT RESPONSE REGULATOR-RELATED"/>
    <property type="match status" value="1"/>
</dbReference>
<keyword evidence="3" id="KW-0175">Coiled coil</keyword>
<dbReference type="PROSITE" id="PS50110">
    <property type="entry name" value="RESPONSE_REGULATORY"/>
    <property type="match status" value="1"/>
</dbReference>
<accession>A0A1H3IJ05</accession>
<keyword evidence="6" id="KW-1185">Reference proteome</keyword>
<dbReference type="EMBL" id="FNPB01000010">
    <property type="protein sequence ID" value="SDY27652.1"/>
    <property type="molecule type" value="Genomic_DNA"/>
</dbReference>
<dbReference type="PANTHER" id="PTHR44591">
    <property type="entry name" value="STRESS RESPONSE REGULATOR PROTEIN 1"/>
    <property type="match status" value="1"/>
</dbReference>
<evidence type="ECO:0000259" key="4">
    <source>
        <dbReference type="PROSITE" id="PS50110"/>
    </source>
</evidence>
<dbReference type="Proteomes" id="UP000199170">
    <property type="component" value="Unassembled WGS sequence"/>
</dbReference>
<keyword evidence="1 2" id="KW-0597">Phosphoprotein</keyword>
<dbReference type="AlphaFoldDB" id="A0A1H3IJ05"/>
<dbReference type="Gene3D" id="3.40.50.2300">
    <property type="match status" value="1"/>
</dbReference>
<dbReference type="InterPro" id="IPR013971">
    <property type="entry name" value="HalX_domain"/>
</dbReference>
<evidence type="ECO:0000256" key="3">
    <source>
        <dbReference type="SAM" id="Coils"/>
    </source>
</evidence>
<dbReference type="Pfam" id="PF08663">
    <property type="entry name" value="HalX"/>
    <property type="match status" value="1"/>
</dbReference>
<dbReference type="SMART" id="SM00448">
    <property type="entry name" value="REC"/>
    <property type="match status" value="1"/>
</dbReference>
<dbReference type="SUPFAM" id="SSF52172">
    <property type="entry name" value="CheY-like"/>
    <property type="match status" value="1"/>
</dbReference>
<feature type="coiled-coil region" evidence="3">
    <location>
        <begin position="147"/>
        <end position="174"/>
    </location>
</feature>
<dbReference type="STRING" id="660517.SAMN04487946_11025"/>
<dbReference type="InterPro" id="IPR050595">
    <property type="entry name" value="Bact_response_regulator"/>
</dbReference>
<proteinExistence type="predicted"/>
<sequence>MSEDGRPRVLAVDDEPNVAKAYAIYLKEAYDVETATDGESALAAVDDSIDVVLLDRRMPDLTGDEVLRRLRDRGYDGQVALITAVDPQLDVLELDCDLYLTKPVTKADLVDAVDQLVQVGQYDGRVREQFRLAQIRVAVEAGVDPSKLATSEEYDALLERLAELSEQTEAVAELMHEETFAAAFRDLPDPSGT</sequence>
<evidence type="ECO:0000256" key="1">
    <source>
        <dbReference type="ARBA" id="ARBA00022553"/>
    </source>
</evidence>
<organism evidence="5 6">
    <name type="scientific">Halobellus clavatus</name>
    <dbReference type="NCBI Taxonomy" id="660517"/>
    <lineage>
        <taxon>Archaea</taxon>
        <taxon>Methanobacteriati</taxon>
        <taxon>Methanobacteriota</taxon>
        <taxon>Stenosarchaea group</taxon>
        <taxon>Halobacteria</taxon>
        <taxon>Halobacteriales</taxon>
        <taxon>Haloferacaceae</taxon>
        <taxon>Halobellus</taxon>
    </lineage>
</organism>
<reference evidence="6" key="1">
    <citation type="submission" date="2016-10" db="EMBL/GenBank/DDBJ databases">
        <authorList>
            <person name="Varghese N."/>
            <person name="Submissions S."/>
        </authorList>
    </citation>
    <scope>NUCLEOTIDE SEQUENCE [LARGE SCALE GENOMIC DNA]</scope>
    <source>
        <strain evidence="6">CGMCC 1.10118</strain>
    </source>
</reference>
<dbReference type="GO" id="GO:0000160">
    <property type="term" value="P:phosphorelay signal transduction system"/>
    <property type="evidence" value="ECO:0007669"/>
    <property type="project" value="InterPro"/>
</dbReference>
<dbReference type="OrthoDB" id="86314at2157"/>
<feature type="domain" description="Response regulatory" evidence="4">
    <location>
        <begin position="8"/>
        <end position="117"/>
    </location>
</feature>
<dbReference type="RefSeq" id="WP_089768244.1">
    <property type="nucleotide sequence ID" value="NZ_FNPB01000010.1"/>
</dbReference>
<evidence type="ECO:0000313" key="6">
    <source>
        <dbReference type="Proteomes" id="UP000199170"/>
    </source>
</evidence>
<dbReference type="InterPro" id="IPR001789">
    <property type="entry name" value="Sig_transdc_resp-reg_receiver"/>
</dbReference>